<dbReference type="PROSITE" id="PS50011">
    <property type="entry name" value="PROTEIN_KINASE_DOM"/>
    <property type="match status" value="1"/>
</dbReference>
<keyword evidence="5" id="KW-1185">Reference proteome</keyword>
<evidence type="ECO:0000313" key="6">
    <source>
        <dbReference type="WBParaSite" id="ACOC_0000012501-mRNA-1"/>
    </source>
</evidence>
<feature type="domain" description="Protein kinase" evidence="3">
    <location>
        <begin position="1"/>
        <end position="310"/>
    </location>
</feature>
<evidence type="ECO:0000313" key="5">
    <source>
        <dbReference type="Proteomes" id="UP000267027"/>
    </source>
</evidence>
<sequence>MLGESCFPQVRVGIRTSDLRQRSKIKDDVLYAKQSKISQDGTNFSLSSQISSLSRSPSDTQKRNDLHIPLHKRMAKKIRVTLSFVADWFFLTEIHFNSDDKIYAHTIFAQPSITKHQIEEEYGGDSLERPSLHAANKNDDIHQYDSVAVREQINKLLGLCADVCEGMRHLESLGIVHGHLTPNNIVLDENLRAKVTSPRGLAHYAQLRYSSPESILQNSFSSRSDVWAFAVCCWEIADTSCKKIPFASLSNSEIIENAEKIMNGHNDAIVLTFKDFIPRGIRNVLLRCFDAEPQARPLFAHISCLMSKYYVTIDE</sequence>
<dbReference type="WBParaSite" id="ACOC_0000012501-mRNA-1">
    <property type="protein sequence ID" value="ACOC_0000012501-mRNA-1"/>
    <property type="gene ID" value="ACOC_0000012501"/>
</dbReference>
<keyword evidence="2" id="KW-0067">ATP-binding</keyword>
<reference evidence="6" key="1">
    <citation type="submission" date="2016-04" db="UniProtKB">
        <authorList>
            <consortium name="WormBaseParasite"/>
        </authorList>
    </citation>
    <scope>IDENTIFICATION</scope>
</reference>
<dbReference type="InterPro" id="IPR011009">
    <property type="entry name" value="Kinase-like_dom_sf"/>
</dbReference>
<dbReference type="InterPro" id="IPR001245">
    <property type="entry name" value="Ser-Thr/Tyr_kinase_cat_dom"/>
</dbReference>
<dbReference type="GO" id="GO:0005524">
    <property type="term" value="F:ATP binding"/>
    <property type="evidence" value="ECO:0007669"/>
    <property type="project" value="UniProtKB-KW"/>
</dbReference>
<evidence type="ECO:0000256" key="2">
    <source>
        <dbReference type="ARBA" id="ARBA00022840"/>
    </source>
</evidence>
<gene>
    <name evidence="4" type="ORF">ACOC_LOCUS126</name>
</gene>
<evidence type="ECO:0000256" key="1">
    <source>
        <dbReference type="ARBA" id="ARBA00022741"/>
    </source>
</evidence>
<dbReference type="EMBL" id="UYYA01000009">
    <property type="protein sequence ID" value="VDM51711.1"/>
    <property type="molecule type" value="Genomic_DNA"/>
</dbReference>
<dbReference type="Gene3D" id="2.60.120.1190">
    <property type="match status" value="1"/>
</dbReference>
<dbReference type="PANTHER" id="PTHR24418">
    <property type="entry name" value="TYROSINE-PROTEIN KINASE"/>
    <property type="match status" value="1"/>
</dbReference>
<accession>A0A0R3P9L9</accession>
<organism evidence="6">
    <name type="scientific">Angiostrongylus costaricensis</name>
    <name type="common">Nematode worm</name>
    <dbReference type="NCBI Taxonomy" id="334426"/>
    <lineage>
        <taxon>Eukaryota</taxon>
        <taxon>Metazoa</taxon>
        <taxon>Ecdysozoa</taxon>
        <taxon>Nematoda</taxon>
        <taxon>Chromadorea</taxon>
        <taxon>Rhabditida</taxon>
        <taxon>Rhabditina</taxon>
        <taxon>Rhabditomorpha</taxon>
        <taxon>Strongyloidea</taxon>
        <taxon>Metastrongylidae</taxon>
        <taxon>Angiostrongylus</taxon>
    </lineage>
</organism>
<dbReference type="InterPro" id="IPR000719">
    <property type="entry name" value="Prot_kinase_dom"/>
</dbReference>
<dbReference type="InterPro" id="IPR050198">
    <property type="entry name" value="Non-receptor_tyrosine_kinases"/>
</dbReference>
<dbReference type="OrthoDB" id="6071166at2759"/>
<dbReference type="Gene3D" id="1.10.510.10">
    <property type="entry name" value="Transferase(Phosphotransferase) domain 1"/>
    <property type="match status" value="1"/>
</dbReference>
<protein>
    <submittedName>
        <fullName evidence="6">Protein kinase domain-containing protein</fullName>
    </submittedName>
</protein>
<dbReference type="GO" id="GO:0004672">
    <property type="term" value="F:protein kinase activity"/>
    <property type="evidence" value="ECO:0007669"/>
    <property type="project" value="InterPro"/>
</dbReference>
<dbReference type="Proteomes" id="UP000267027">
    <property type="component" value="Unassembled WGS sequence"/>
</dbReference>
<evidence type="ECO:0000259" key="3">
    <source>
        <dbReference type="PROSITE" id="PS50011"/>
    </source>
</evidence>
<dbReference type="AlphaFoldDB" id="A0A0R3P9L9"/>
<evidence type="ECO:0000313" key="4">
    <source>
        <dbReference type="EMBL" id="VDM51711.1"/>
    </source>
</evidence>
<dbReference type="Pfam" id="PF07714">
    <property type="entry name" value="PK_Tyr_Ser-Thr"/>
    <property type="match status" value="1"/>
</dbReference>
<proteinExistence type="predicted"/>
<reference evidence="4 5" key="2">
    <citation type="submission" date="2018-11" db="EMBL/GenBank/DDBJ databases">
        <authorList>
            <consortium name="Pathogen Informatics"/>
        </authorList>
    </citation>
    <scope>NUCLEOTIDE SEQUENCE [LARGE SCALE GENOMIC DNA]</scope>
    <source>
        <strain evidence="4 5">Costa Rica</strain>
    </source>
</reference>
<dbReference type="SUPFAM" id="SSF56112">
    <property type="entry name" value="Protein kinase-like (PK-like)"/>
    <property type="match status" value="1"/>
</dbReference>
<keyword evidence="1" id="KW-0547">Nucleotide-binding</keyword>
<name>A0A0R3P9L9_ANGCS</name>